<evidence type="ECO:0000313" key="5">
    <source>
        <dbReference type="Proteomes" id="UP000092213"/>
    </source>
</evidence>
<evidence type="ECO:0008006" key="6">
    <source>
        <dbReference type="Google" id="ProtNLM"/>
    </source>
</evidence>
<keyword evidence="1" id="KW-0732">Signal</keyword>
<organism evidence="3 5">
    <name type="scientific">Bordetella bronchialis</name>
    <dbReference type="NCBI Taxonomy" id="463025"/>
    <lineage>
        <taxon>Bacteria</taxon>
        <taxon>Pseudomonadati</taxon>
        <taxon>Pseudomonadota</taxon>
        <taxon>Betaproteobacteria</taxon>
        <taxon>Burkholderiales</taxon>
        <taxon>Alcaligenaceae</taxon>
        <taxon>Bordetella</taxon>
    </lineage>
</organism>
<evidence type="ECO:0000313" key="2">
    <source>
        <dbReference type="EMBL" id="ANN66816.1"/>
    </source>
</evidence>
<dbReference type="KEGG" id="bbro:BAU06_11450"/>
<proteinExistence type="predicted"/>
<dbReference type="EMBL" id="CP016170">
    <property type="protein sequence ID" value="ANN66816.1"/>
    <property type="molecule type" value="Genomic_DNA"/>
</dbReference>
<protein>
    <recommendedName>
        <fullName evidence="6">Secreted protein</fullName>
    </recommendedName>
</protein>
<dbReference type="Proteomes" id="UP000091897">
    <property type="component" value="Chromosome"/>
</dbReference>
<evidence type="ECO:0000313" key="3">
    <source>
        <dbReference type="EMBL" id="ANN71892.1"/>
    </source>
</evidence>
<evidence type="ECO:0000313" key="4">
    <source>
        <dbReference type="Proteomes" id="UP000091897"/>
    </source>
</evidence>
<dbReference type="RefSeq" id="WP_066349013.1">
    <property type="nucleotide sequence ID" value="NZ_CBCSFJ010000029.1"/>
</dbReference>
<accession>A0A193FHZ8</accession>
<dbReference type="EMBL" id="CP016171">
    <property type="protein sequence ID" value="ANN71892.1"/>
    <property type="molecule type" value="Genomic_DNA"/>
</dbReference>
<evidence type="ECO:0000256" key="1">
    <source>
        <dbReference type="SAM" id="SignalP"/>
    </source>
</evidence>
<feature type="chain" id="PRO_5008258178" description="Secreted protein" evidence="1">
    <location>
        <begin position="23"/>
        <end position="143"/>
    </location>
</feature>
<dbReference type="AlphaFoldDB" id="A0A193FHZ8"/>
<dbReference type="Proteomes" id="UP000092213">
    <property type="component" value="Chromosome"/>
</dbReference>
<gene>
    <name evidence="2" type="ORF">BAU06_11450</name>
    <name evidence="3" type="ORF">BAU08_11645</name>
</gene>
<feature type="signal peptide" evidence="1">
    <location>
        <begin position="1"/>
        <end position="22"/>
    </location>
</feature>
<reference evidence="4 5" key="1">
    <citation type="submission" date="2016-06" db="EMBL/GenBank/DDBJ databases">
        <title>Complete genome sequences of Bordetella bronchialis and Bordetella flabilis.</title>
        <authorList>
            <person name="LiPuma J.J."/>
            <person name="Spilker T."/>
        </authorList>
    </citation>
    <scope>NUCLEOTIDE SEQUENCE [LARGE SCALE GENOMIC DNA]</scope>
    <source>
        <strain evidence="3 5">AU17976</strain>
        <strain evidence="2 4">AU3182</strain>
    </source>
</reference>
<sequence>MNKIMTATFGLCLWATSVATLAAGPGEKVPSPEYGVPRAKASAGTCKGAKSGEERVGYVVSVGASWFGTNNTTIAFKEQPTSSTYTIESSGYFTNEDDGIVQLTALITALVTGSKTTLYCMGKSPATGRDSFSSVWFGDTSAP</sequence>
<keyword evidence="4" id="KW-1185">Reference proteome</keyword>
<dbReference type="STRING" id="463025.BAU08_11645"/>
<name>A0A193FHZ8_9BORD</name>